<evidence type="ECO:0000313" key="17">
    <source>
        <dbReference type="EMBL" id="CAD6441242.1"/>
    </source>
</evidence>
<evidence type="ECO:0000256" key="3">
    <source>
        <dbReference type="ARBA" id="ARBA00004496"/>
    </source>
</evidence>
<comment type="function">
    <text evidence="15">Catalyzes the conversion of dihydroorotate to orotate with fumarate as the electron acceptor.</text>
</comment>
<name>A0A8H2ZJS1_9HELO</name>
<comment type="pathway">
    <text evidence="4 15">Pyrimidine metabolism; UMP biosynthesis via de novo pathway.</text>
</comment>
<comment type="catalytic activity">
    <reaction evidence="1 15">
        <text>(S)-dihydroorotate + fumarate = orotate + succinate</text>
        <dbReference type="Rhea" id="RHEA:30059"/>
        <dbReference type="ChEBI" id="CHEBI:29806"/>
        <dbReference type="ChEBI" id="CHEBI:30031"/>
        <dbReference type="ChEBI" id="CHEBI:30839"/>
        <dbReference type="ChEBI" id="CHEBI:30864"/>
        <dbReference type="EC" id="1.3.98.1"/>
    </reaction>
</comment>
<dbReference type="PIRSF" id="PIRSF000164">
    <property type="entry name" value="DHO_oxidase"/>
    <property type="match status" value="1"/>
</dbReference>
<comment type="similarity">
    <text evidence="5 15">Belongs to the dihydroorotate dehydrogenase family. Type 1 subfamily.</text>
</comment>
<keyword evidence="10 15" id="KW-0285">Flavoprotein</keyword>
<dbReference type="SUPFAM" id="SSF51395">
    <property type="entry name" value="FMN-linked oxidoreductases"/>
    <property type="match status" value="1"/>
</dbReference>
<comment type="subunit">
    <text evidence="6 15">Homodimer.</text>
</comment>
<dbReference type="InterPro" id="IPR005720">
    <property type="entry name" value="Dihydroorotate_DH_cat"/>
</dbReference>
<reference evidence="17" key="1">
    <citation type="submission" date="2020-10" db="EMBL/GenBank/DDBJ databases">
        <authorList>
            <person name="Kusch S."/>
        </authorList>
    </citation>
    <scope>NUCLEOTIDE SEQUENCE</scope>
    <source>
        <strain evidence="17">SwB9</strain>
    </source>
</reference>
<evidence type="ECO:0000256" key="7">
    <source>
        <dbReference type="ARBA" id="ARBA00011911"/>
    </source>
</evidence>
<evidence type="ECO:0000256" key="15">
    <source>
        <dbReference type="RuleBase" id="RU364042"/>
    </source>
</evidence>
<proteinExistence type="inferred from homology"/>
<dbReference type="InterPro" id="IPR033886">
    <property type="entry name" value="DHOD_1A"/>
</dbReference>
<dbReference type="Pfam" id="PF01180">
    <property type="entry name" value="DHO_dh"/>
    <property type="match status" value="1"/>
</dbReference>
<dbReference type="InterPro" id="IPR012135">
    <property type="entry name" value="Dihydroorotate_DH_1_2"/>
</dbReference>
<dbReference type="CDD" id="cd04741">
    <property type="entry name" value="DHOD_1A_like"/>
    <property type="match status" value="1"/>
</dbReference>
<keyword evidence="12 15" id="KW-0665">Pyrimidine biosynthesis</keyword>
<evidence type="ECO:0000259" key="16">
    <source>
        <dbReference type="Pfam" id="PF01180"/>
    </source>
</evidence>
<evidence type="ECO:0000256" key="11">
    <source>
        <dbReference type="ARBA" id="ARBA00022643"/>
    </source>
</evidence>
<evidence type="ECO:0000256" key="4">
    <source>
        <dbReference type="ARBA" id="ARBA00004725"/>
    </source>
</evidence>
<accession>A0A8H2ZJS1</accession>
<evidence type="ECO:0000256" key="12">
    <source>
        <dbReference type="ARBA" id="ARBA00022975"/>
    </source>
</evidence>
<dbReference type="GO" id="GO:1990663">
    <property type="term" value="F:dihydroorotate dehydrogenase (fumarate) activity"/>
    <property type="evidence" value="ECO:0007669"/>
    <property type="project" value="UniProtKB-EC"/>
</dbReference>
<dbReference type="UniPathway" id="UPA00070"/>
<keyword evidence="11 15" id="KW-0288">FMN</keyword>
<dbReference type="PANTHER" id="PTHR48109:SF1">
    <property type="entry name" value="DIHYDROOROTATE DEHYDROGENASE (FUMARATE)"/>
    <property type="match status" value="1"/>
</dbReference>
<gene>
    <name evidence="17" type="ORF">SCLTRI_LOCUS1030</name>
</gene>
<dbReference type="GO" id="GO:0006207">
    <property type="term" value="P:'de novo' pyrimidine nucleobase biosynthetic process"/>
    <property type="evidence" value="ECO:0007669"/>
    <property type="project" value="TreeGrafter"/>
</dbReference>
<dbReference type="Proteomes" id="UP000624404">
    <property type="component" value="Unassembled WGS sequence"/>
</dbReference>
<evidence type="ECO:0000256" key="2">
    <source>
        <dbReference type="ARBA" id="ARBA00001917"/>
    </source>
</evidence>
<dbReference type="InterPro" id="IPR023359">
    <property type="entry name" value="Dihydro_DH_chainA_dom2"/>
</dbReference>
<evidence type="ECO:0000256" key="13">
    <source>
        <dbReference type="ARBA" id="ARBA00023002"/>
    </source>
</evidence>
<dbReference type="InterPro" id="IPR013785">
    <property type="entry name" value="Aldolase_TIM"/>
</dbReference>
<evidence type="ECO:0000256" key="1">
    <source>
        <dbReference type="ARBA" id="ARBA00001694"/>
    </source>
</evidence>
<keyword evidence="18" id="KW-1185">Reference proteome</keyword>
<dbReference type="Gene3D" id="2.30.26.10">
    <property type="entry name" value="Dihydroorotate Dehydrogenase A, chain A, domain 2"/>
    <property type="match status" value="1"/>
</dbReference>
<dbReference type="Gene3D" id="3.20.20.70">
    <property type="entry name" value="Aldolase class I"/>
    <property type="match status" value="1"/>
</dbReference>
<evidence type="ECO:0000256" key="14">
    <source>
        <dbReference type="ARBA" id="ARBA00031623"/>
    </source>
</evidence>
<dbReference type="AlphaFoldDB" id="A0A8H2ZJS1"/>
<dbReference type="OrthoDB" id="14784at2759"/>
<evidence type="ECO:0000256" key="5">
    <source>
        <dbReference type="ARBA" id="ARBA00008008"/>
    </source>
</evidence>
<sequence>MAKKQATNVLGISPPLINSANPWATSKGDLLALYRCLHTGAVTVRTSLLNPFQHDSQLHQYTFFDPKSNSTCAEISEGRSNVIPGETNSLNTLGYSPISLDSYLDILLELAKEESFQLLTPKPWIISVTGSAEEVAECYRHVLRQHGKANLNLMMEINLSCPNIVGKPPPAYNEKALASYIKVIRSVKAEAPNSIHVGIKTPPYTYSEQFRNLISALESGASLDGGIPISFITATNTLGSCLVIDEFGNPALGSSNGEGIGGMAGDALHPIALGNVKTIRKMLDASPIEGVRNMEIIGVGGVKDSPSFTRMRTVGASIVGVGTALGREGVGIFEQILSGLKEEVSS</sequence>
<dbReference type="GO" id="GO:0044205">
    <property type="term" value="P:'de novo' UMP biosynthetic process"/>
    <property type="evidence" value="ECO:0007669"/>
    <property type="project" value="UniProtKB-UniPathway"/>
</dbReference>
<feature type="domain" description="Dihydroorotate dehydrogenase catalytic" evidence="16">
    <location>
        <begin position="84"/>
        <end position="342"/>
    </location>
</feature>
<comment type="caution">
    <text evidence="17">The sequence shown here is derived from an EMBL/GenBank/DDBJ whole genome shotgun (WGS) entry which is preliminary data.</text>
</comment>
<keyword evidence="13 15" id="KW-0560">Oxidoreductase</keyword>
<dbReference type="EC" id="1.3.98.1" evidence="7 15"/>
<dbReference type="InterPro" id="IPR050074">
    <property type="entry name" value="DHO_dehydrogenase"/>
</dbReference>
<evidence type="ECO:0000256" key="10">
    <source>
        <dbReference type="ARBA" id="ARBA00022630"/>
    </source>
</evidence>
<evidence type="ECO:0000256" key="6">
    <source>
        <dbReference type="ARBA" id="ARBA00011738"/>
    </source>
</evidence>
<evidence type="ECO:0000256" key="9">
    <source>
        <dbReference type="ARBA" id="ARBA00022490"/>
    </source>
</evidence>
<comment type="cofactor">
    <cofactor evidence="2 15">
        <name>FMN</name>
        <dbReference type="ChEBI" id="CHEBI:58210"/>
    </cofactor>
</comment>
<protein>
    <recommendedName>
        <fullName evidence="8 15">Dihydroorotate dehydrogenase (fumarate)</fullName>
        <ecNumber evidence="7 15">1.3.98.1</ecNumber>
    </recommendedName>
    <alternativeName>
        <fullName evidence="14 15">Dihydroorotate oxidase</fullName>
    </alternativeName>
</protein>
<keyword evidence="9 15" id="KW-0963">Cytoplasm</keyword>
<dbReference type="PANTHER" id="PTHR48109">
    <property type="entry name" value="DIHYDROOROTATE DEHYDROGENASE (QUINONE), MITOCHONDRIAL-RELATED"/>
    <property type="match status" value="1"/>
</dbReference>
<evidence type="ECO:0000256" key="8">
    <source>
        <dbReference type="ARBA" id="ARBA00021374"/>
    </source>
</evidence>
<comment type="subcellular location">
    <subcellularLocation>
        <location evidence="3 15">Cytoplasm</location>
    </subcellularLocation>
</comment>
<evidence type="ECO:0000313" key="18">
    <source>
        <dbReference type="Proteomes" id="UP000624404"/>
    </source>
</evidence>
<dbReference type="GO" id="GO:0005737">
    <property type="term" value="C:cytoplasm"/>
    <property type="evidence" value="ECO:0007669"/>
    <property type="project" value="UniProtKB-SubCell"/>
</dbReference>
<dbReference type="EMBL" id="CAJHIA010000003">
    <property type="protein sequence ID" value="CAD6441242.1"/>
    <property type="molecule type" value="Genomic_DNA"/>
</dbReference>
<organism evidence="17 18">
    <name type="scientific">Sclerotinia trifoliorum</name>
    <dbReference type="NCBI Taxonomy" id="28548"/>
    <lineage>
        <taxon>Eukaryota</taxon>
        <taxon>Fungi</taxon>
        <taxon>Dikarya</taxon>
        <taxon>Ascomycota</taxon>
        <taxon>Pezizomycotina</taxon>
        <taxon>Leotiomycetes</taxon>
        <taxon>Helotiales</taxon>
        <taxon>Sclerotiniaceae</taxon>
        <taxon>Sclerotinia</taxon>
    </lineage>
</organism>